<dbReference type="EMBL" id="JAPZBO010000007">
    <property type="protein sequence ID" value="KAJ5311261.1"/>
    <property type="molecule type" value="Genomic_DNA"/>
</dbReference>
<reference evidence="1" key="2">
    <citation type="journal article" date="2023" name="IMA Fungus">
        <title>Comparative genomic study of the Penicillium genus elucidates a diverse pangenome and 15 lateral gene transfer events.</title>
        <authorList>
            <person name="Petersen C."/>
            <person name="Sorensen T."/>
            <person name="Nielsen M.R."/>
            <person name="Sondergaard T.E."/>
            <person name="Sorensen J.L."/>
            <person name="Fitzpatrick D.A."/>
            <person name="Frisvad J.C."/>
            <person name="Nielsen K.L."/>
        </authorList>
    </citation>
    <scope>NUCLEOTIDE SEQUENCE</scope>
    <source>
        <strain evidence="1">IBT 21472</strain>
    </source>
</reference>
<evidence type="ECO:0000313" key="2">
    <source>
        <dbReference type="Proteomes" id="UP001147746"/>
    </source>
</evidence>
<dbReference type="OrthoDB" id="3140657at2759"/>
<dbReference type="Proteomes" id="UP001147746">
    <property type="component" value="Unassembled WGS sequence"/>
</dbReference>
<dbReference type="AlphaFoldDB" id="A0A9W9U2R7"/>
<dbReference type="PANTHER" id="PTHR42057">
    <property type="entry name" value="F-BOX DOMAIN PROTEIN (AFU_ORTHOLOGUE AFUA_4G00200)"/>
    <property type="match status" value="1"/>
</dbReference>
<dbReference type="InterPro" id="IPR032675">
    <property type="entry name" value="LRR_dom_sf"/>
</dbReference>
<accession>A0A9W9U2R7</accession>
<dbReference type="PANTHER" id="PTHR42057:SF2">
    <property type="entry name" value="F-BOX DOMAIN PROTEIN (AFU_ORTHOLOGUE AFUA_4G00200)-RELATED"/>
    <property type="match status" value="1"/>
</dbReference>
<reference evidence="1" key="1">
    <citation type="submission" date="2022-12" db="EMBL/GenBank/DDBJ databases">
        <authorList>
            <person name="Petersen C."/>
        </authorList>
    </citation>
    <scope>NUCLEOTIDE SEQUENCE</scope>
    <source>
        <strain evidence="1">IBT 21472</strain>
    </source>
</reference>
<sequence length="228" mass="26687">MGSLKNLALYSTFYWGAYPGVNLDGVHFPQLKSLSLGHFSFVEDKQLDWILGHSSTLQELYLDDCPILISMRLSDCESDLSSCQIPKSKMEIKEENDQQECHYSYQRRWHEYFSSIQRGLPHLRRFGFGVSESWDDYVLPFENEKEIVIALMRDRYLALYGGTGPSPFLEKKDYLDMNPDEEWPECDEEDRSALKELYAKIGQQVDYGRIKVNSQRKVESLLQIPQRY</sequence>
<gene>
    <name evidence="1" type="ORF">N7476_007121</name>
</gene>
<comment type="caution">
    <text evidence="1">The sequence shown here is derived from an EMBL/GenBank/DDBJ whole genome shotgun (WGS) entry which is preliminary data.</text>
</comment>
<dbReference type="SUPFAM" id="SSF52047">
    <property type="entry name" value="RNI-like"/>
    <property type="match status" value="1"/>
</dbReference>
<dbReference type="Gene3D" id="3.80.10.10">
    <property type="entry name" value="Ribonuclease Inhibitor"/>
    <property type="match status" value="1"/>
</dbReference>
<protein>
    <submittedName>
        <fullName evidence="1">Uncharacterized protein</fullName>
    </submittedName>
</protein>
<organism evidence="1 2">
    <name type="scientific">Penicillium atrosanguineum</name>
    <dbReference type="NCBI Taxonomy" id="1132637"/>
    <lineage>
        <taxon>Eukaryota</taxon>
        <taxon>Fungi</taxon>
        <taxon>Dikarya</taxon>
        <taxon>Ascomycota</taxon>
        <taxon>Pezizomycotina</taxon>
        <taxon>Eurotiomycetes</taxon>
        <taxon>Eurotiomycetidae</taxon>
        <taxon>Eurotiales</taxon>
        <taxon>Aspergillaceae</taxon>
        <taxon>Penicillium</taxon>
    </lineage>
</organism>
<proteinExistence type="predicted"/>
<keyword evidence="2" id="KW-1185">Reference proteome</keyword>
<evidence type="ECO:0000313" key="1">
    <source>
        <dbReference type="EMBL" id="KAJ5311261.1"/>
    </source>
</evidence>
<name>A0A9W9U2R7_9EURO</name>